<dbReference type="InterPro" id="IPR009057">
    <property type="entry name" value="Homeodomain-like_sf"/>
</dbReference>
<organism evidence="5 6">
    <name type="scientific">Cupriavidus necator (strain ATCC 17699 / DSM 428 / KCTC 22496 / NCIMB 10442 / H16 / Stanier 337)</name>
    <name type="common">Ralstonia eutropha</name>
    <dbReference type="NCBI Taxonomy" id="381666"/>
    <lineage>
        <taxon>Bacteria</taxon>
        <taxon>Pseudomonadati</taxon>
        <taxon>Pseudomonadota</taxon>
        <taxon>Betaproteobacteria</taxon>
        <taxon>Burkholderiales</taxon>
        <taxon>Burkholderiaceae</taxon>
        <taxon>Cupriavidus</taxon>
    </lineage>
</organism>
<dbReference type="SMART" id="SM00342">
    <property type="entry name" value="HTH_ARAC"/>
    <property type="match status" value="1"/>
</dbReference>
<evidence type="ECO:0000256" key="1">
    <source>
        <dbReference type="ARBA" id="ARBA00023015"/>
    </source>
</evidence>
<dbReference type="InterPro" id="IPR018060">
    <property type="entry name" value="HTH_AraC"/>
</dbReference>
<dbReference type="SUPFAM" id="SSF46689">
    <property type="entry name" value="Homeodomain-like"/>
    <property type="match status" value="1"/>
</dbReference>
<evidence type="ECO:0000313" key="5">
    <source>
        <dbReference type="EMBL" id="QCC05142.1"/>
    </source>
</evidence>
<name>A0AAF1D4X2_CUPNH</name>
<evidence type="ECO:0000313" key="6">
    <source>
        <dbReference type="Proteomes" id="UP000296079"/>
    </source>
</evidence>
<evidence type="ECO:0000256" key="2">
    <source>
        <dbReference type="ARBA" id="ARBA00023125"/>
    </source>
</evidence>
<dbReference type="PROSITE" id="PS01124">
    <property type="entry name" value="HTH_ARAC_FAMILY_2"/>
    <property type="match status" value="1"/>
</dbReference>
<keyword evidence="1" id="KW-0805">Transcription regulation</keyword>
<dbReference type="PROSITE" id="PS00041">
    <property type="entry name" value="HTH_ARAC_FAMILY_1"/>
    <property type="match status" value="1"/>
</dbReference>
<dbReference type="GO" id="GO:0043565">
    <property type="term" value="F:sequence-specific DNA binding"/>
    <property type="evidence" value="ECO:0007669"/>
    <property type="project" value="InterPro"/>
</dbReference>
<proteinExistence type="predicted"/>
<dbReference type="Gene3D" id="1.10.10.60">
    <property type="entry name" value="Homeodomain-like"/>
    <property type="match status" value="1"/>
</dbReference>
<dbReference type="InterPro" id="IPR050204">
    <property type="entry name" value="AraC_XylS_family_regulators"/>
</dbReference>
<evidence type="ECO:0000256" key="3">
    <source>
        <dbReference type="ARBA" id="ARBA00023163"/>
    </source>
</evidence>
<dbReference type="Proteomes" id="UP000296079">
    <property type="component" value="Chromosome 2"/>
</dbReference>
<keyword evidence="3" id="KW-0804">Transcription</keyword>
<dbReference type="EMBL" id="CP039288">
    <property type="protein sequence ID" value="QCC05142.1"/>
    <property type="molecule type" value="Genomic_DNA"/>
</dbReference>
<keyword evidence="2" id="KW-0238">DNA-binding</keyword>
<dbReference type="PANTHER" id="PTHR46796:SF12">
    <property type="entry name" value="HTH-TYPE DNA-BINDING TRANSCRIPTIONAL ACTIVATOR EUTR"/>
    <property type="match status" value="1"/>
</dbReference>
<dbReference type="AlphaFoldDB" id="A0AAF1D4X2"/>
<dbReference type="InterPro" id="IPR018062">
    <property type="entry name" value="HTH_AraC-typ_CS"/>
</dbReference>
<protein>
    <submittedName>
        <fullName evidence="5">Helix-turn-helix domain-containing protein</fullName>
    </submittedName>
</protein>
<evidence type="ECO:0000259" key="4">
    <source>
        <dbReference type="PROSITE" id="PS01124"/>
    </source>
</evidence>
<sequence>MFAIALPVESRATFHGRAVGAAVAHLAGGREYSVQSPGPSEHLGIVLADSTFSIHADYLGGVPRLAWTGEPLLEAPAAARERLASRILCCLLGATKNVSALVCPAARMTLRDDVLEHLFCLLIDAELPGRRRDITRLTYSDIVHRSREHLRANADRPVGVLELSGLLRVSRRTIQTAFMEVTGVTPQTYLRAIRLSSVRRLLRQTSADRLTVSQAAARWGFVHMSRFAAEYGRMFGCLPSEAPRA</sequence>
<dbReference type="PANTHER" id="PTHR46796">
    <property type="entry name" value="HTH-TYPE TRANSCRIPTIONAL ACTIVATOR RHAS-RELATED"/>
    <property type="match status" value="1"/>
</dbReference>
<reference evidence="5 6" key="1">
    <citation type="submission" date="2019-04" db="EMBL/GenBank/DDBJ databases">
        <title>Long-read de novo sequencing of Cupriavidus necator H16.</title>
        <authorList>
            <person name="Little G.T."/>
            <person name="Ehsaan M."/>
            <person name="Arenas-Lopez C."/>
            <person name="Jawed K."/>
            <person name="Winzer K."/>
            <person name="Kovacs K."/>
            <person name="Malys N."/>
            <person name="Minton N.P."/>
        </authorList>
    </citation>
    <scope>NUCLEOTIDE SEQUENCE [LARGE SCALE GENOMIC DNA]</scope>
    <source>
        <strain evidence="5 6">H16</strain>
    </source>
</reference>
<dbReference type="Pfam" id="PF12833">
    <property type="entry name" value="HTH_18"/>
    <property type="match status" value="1"/>
</dbReference>
<gene>
    <name evidence="5" type="ORF">E6A55_21210</name>
</gene>
<feature type="domain" description="HTH araC/xylS-type" evidence="4">
    <location>
        <begin position="144"/>
        <end position="245"/>
    </location>
</feature>
<accession>A0AAF1D4X2</accession>
<dbReference type="GO" id="GO:0003700">
    <property type="term" value="F:DNA-binding transcription factor activity"/>
    <property type="evidence" value="ECO:0007669"/>
    <property type="project" value="InterPro"/>
</dbReference>